<evidence type="ECO:0000313" key="1">
    <source>
        <dbReference type="EMBL" id="TFK57262.1"/>
    </source>
</evidence>
<proteinExistence type="predicted"/>
<protein>
    <recommendedName>
        <fullName evidence="3">Retrotransposon gag domain-containing protein</fullName>
    </recommendedName>
</protein>
<dbReference type="Proteomes" id="UP000305948">
    <property type="component" value="Unassembled WGS sequence"/>
</dbReference>
<dbReference type="EMBL" id="ML213503">
    <property type="protein sequence ID" value="TFK57262.1"/>
    <property type="molecule type" value="Genomic_DNA"/>
</dbReference>
<dbReference type="OrthoDB" id="3260518at2759"/>
<sequence length="251" mass="28944">MNDYADKASQGEELGTWEEFECQLKSGYRQLAPEKTAQQSLDELCAKKHPSISVFAEQFRTHATRSGFSNVELIRRIEEQRSTNIQLVMVTISQTTPAAIPTEWEQYLDYVLGIEMHLRNDGLKWNTTSTPRAPARDPNAMDIDAVKKAEKLSKEQEEWLTKGLCFRCGKHKFSKGDRCRSPKYRGFYELPKISTTQAHVVEETTELSERNQAIRAIIKKYDEEHVKEPAVENTARIEEVHEESDFVSRFL</sequence>
<organism evidence="1 2">
    <name type="scientific">Heliocybe sulcata</name>
    <dbReference type="NCBI Taxonomy" id="5364"/>
    <lineage>
        <taxon>Eukaryota</taxon>
        <taxon>Fungi</taxon>
        <taxon>Dikarya</taxon>
        <taxon>Basidiomycota</taxon>
        <taxon>Agaricomycotina</taxon>
        <taxon>Agaricomycetes</taxon>
        <taxon>Gloeophyllales</taxon>
        <taxon>Gloeophyllaceae</taxon>
        <taxon>Heliocybe</taxon>
    </lineage>
</organism>
<reference evidence="1 2" key="1">
    <citation type="journal article" date="2019" name="Nat. Ecol. Evol.">
        <title>Megaphylogeny resolves global patterns of mushroom evolution.</title>
        <authorList>
            <person name="Varga T."/>
            <person name="Krizsan K."/>
            <person name="Foldi C."/>
            <person name="Dima B."/>
            <person name="Sanchez-Garcia M."/>
            <person name="Sanchez-Ramirez S."/>
            <person name="Szollosi G.J."/>
            <person name="Szarkandi J.G."/>
            <person name="Papp V."/>
            <person name="Albert L."/>
            <person name="Andreopoulos W."/>
            <person name="Angelini C."/>
            <person name="Antonin V."/>
            <person name="Barry K.W."/>
            <person name="Bougher N.L."/>
            <person name="Buchanan P."/>
            <person name="Buyck B."/>
            <person name="Bense V."/>
            <person name="Catcheside P."/>
            <person name="Chovatia M."/>
            <person name="Cooper J."/>
            <person name="Damon W."/>
            <person name="Desjardin D."/>
            <person name="Finy P."/>
            <person name="Geml J."/>
            <person name="Haridas S."/>
            <person name="Hughes K."/>
            <person name="Justo A."/>
            <person name="Karasinski D."/>
            <person name="Kautmanova I."/>
            <person name="Kiss B."/>
            <person name="Kocsube S."/>
            <person name="Kotiranta H."/>
            <person name="LaButti K.M."/>
            <person name="Lechner B.E."/>
            <person name="Liimatainen K."/>
            <person name="Lipzen A."/>
            <person name="Lukacs Z."/>
            <person name="Mihaltcheva S."/>
            <person name="Morgado L.N."/>
            <person name="Niskanen T."/>
            <person name="Noordeloos M.E."/>
            <person name="Ohm R.A."/>
            <person name="Ortiz-Santana B."/>
            <person name="Ovrebo C."/>
            <person name="Racz N."/>
            <person name="Riley R."/>
            <person name="Savchenko A."/>
            <person name="Shiryaev A."/>
            <person name="Soop K."/>
            <person name="Spirin V."/>
            <person name="Szebenyi C."/>
            <person name="Tomsovsky M."/>
            <person name="Tulloss R.E."/>
            <person name="Uehling J."/>
            <person name="Grigoriev I.V."/>
            <person name="Vagvolgyi C."/>
            <person name="Papp T."/>
            <person name="Martin F.M."/>
            <person name="Miettinen O."/>
            <person name="Hibbett D.S."/>
            <person name="Nagy L.G."/>
        </authorList>
    </citation>
    <scope>NUCLEOTIDE SEQUENCE [LARGE SCALE GENOMIC DNA]</scope>
    <source>
        <strain evidence="1 2">OMC1185</strain>
    </source>
</reference>
<dbReference type="AlphaFoldDB" id="A0A5C3NIP8"/>
<keyword evidence="2" id="KW-1185">Reference proteome</keyword>
<name>A0A5C3NIP8_9AGAM</name>
<evidence type="ECO:0008006" key="3">
    <source>
        <dbReference type="Google" id="ProtNLM"/>
    </source>
</evidence>
<evidence type="ECO:0000313" key="2">
    <source>
        <dbReference type="Proteomes" id="UP000305948"/>
    </source>
</evidence>
<gene>
    <name evidence="1" type="ORF">OE88DRAFT_1620303</name>
</gene>
<accession>A0A5C3NIP8</accession>